<keyword evidence="3 6" id="KW-0442">Lipid degradation</keyword>
<keyword evidence="6" id="KW-0378">Hydrolase</keyword>
<feature type="active site" description="Nucleophile" evidence="7">
    <location>
        <position position="184"/>
    </location>
</feature>
<feature type="transmembrane region" description="Helical" evidence="8">
    <location>
        <begin position="6"/>
        <end position="23"/>
    </location>
</feature>
<keyword evidence="8" id="KW-0812">Transmembrane</keyword>
<evidence type="ECO:0000256" key="2">
    <source>
        <dbReference type="ARBA" id="ARBA00022729"/>
    </source>
</evidence>
<dbReference type="Pfam" id="PF00561">
    <property type="entry name" value="Abhydrolase_1"/>
    <property type="match status" value="1"/>
</dbReference>
<evidence type="ECO:0000259" key="9">
    <source>
        <dbReference type="Pfam" id="PF00561"/>
    </source>
</evidence>
<dbReference type="GO" id="GO:0016042">
    <property type="term" value="P:lipid catabolic process"/>
    <property type="evidence" value="ECO:0007669"/>
    <property type="project" value="UniProtKB-KW"/>
</dbReference>
<dbReference type="InterPro" id="IPR029058">
    <property type="entry name" value="AB_hydrolase_fold"/>
</dbReference>
<dbReference type="InterPro" id="IPR025483">
    <property type="entry name" value="Lipase_euk"/>
</dbReference>
<keyword evidence="5" id="KW-0325">Glycoprotein</keyword>
<evidence type="ECO:0000256" key="4">
    <source>
        <dbReference type="ARBA" id="ARBA00023098"/>
    </source>
</evidence>
<protein>
    <recommendedName>
        <fullName evidence="6">Lipase</fullName>
    </recommendedName>
</protein>
<evidence type="ECO:0000256" key="7">
    <source>
        <dbReference type="PIRSR" id="PIRSR000862-1"/>
    </source>
</evidence>
<dbReference type="FunFam" id="3.40.50.1820:FF:000126">
    <property type="entry name" value="Lipase"/>
    <property type="match status" value="1"/>
</dbReference>
<evidence type="ECO:0000256" key="3">
    <source>
        <dbReference type="ARBA" id="ARBA00022963"/>
    </source>
</evidence>
<keyword evidence="2" id="KW-0732">Signal</keyword>
<dbReference type="Pfam" id="PF04083">
    <property type="entry name" value="Abhydro_lipase"/>
    <property type="match status" value="1"/>
</dbReference>
<dbReference type="InterPro" id="IPR006693">
    <property type="entry name" value="AB_hydrolase_lipase"/>
</dbReference>
<sequence>MTFSSLMNAIALTFYIIILAWYSHQTRVLGHGFLGNYGKSRPYEEGLCASLISIHGYKCQELEVTTNDGYILSIQRILEGRVKVEGNVTKEPVIVQHGVMVDGATWFMNSPEQNLPMILADNNFDVWVVNTRGTKYSRKHTYLDASRQEYWHWSWDELVTYEMPAIFDYVSKETGQKIHYVGHSLGTLVALVSLAEGKWENQIKSVALLSPIAYLSRIKTEIGVIAAKSLLGESLTVLHIAEFDPKGIPVADFIKNICVENGLNCNDLFTLITGPNCCLDRTAFDDFMKVEPQSSSTRNLLHLAQTVRTDRLSKYDFMRPHLNLFHYGQLNPPSYDLSKIPNNIPIFMSYGGTDALADVADVQKLLNDHFQDHDKDKLSVQFIPNYAHGDYMFATNANQLVYTNVTSFFKRKF</sequence>
<dbReference type="AlphaFoldDB" id="A0AAV0Z6V0"/>
<evidence type="ECO:0000256" key="1">
    <source>
        <dbReference type="ARBA" id="ARBA00010701"/>
    </source>
</evidence>
<feature type="active site" description="Charge relay system" evidence="7">
    <location>
        <position position="388"/>
    </location>
</feature>
<comment type="similarity">
    <text evidence="1 6">Belongs to the AB hydrolase superfamily. Lipase family.</text>
</comment>
<keyword evidence="8" id="KW-1133">Transmembrane helix</keyword>
<dbReference type="GO" id="GO:0016788">
    <property type="term" value="F:hydrolase activity, acting on ester bonds"/>
    <property type="evidence" value="ECO:0007669"/>
    <property type="project" value="InterPro"/>
</dbReference>
<keyword evidence="8" id="KW-0472">Membrane</keyword>
<keyword evidence="4" id="KW-0443">Lipid metabolism</keyword>
<reference evidence="11 12" key="1">
    <citation type="submission" date="2023-01" db="EMBL/GenBank/DDBJ databases">
        <authorList>
            <person name="Kreplak J."/>
        </authorList>
    </citation>
    <scope>NUCLEOTIDE SEQUENCE [LARGE SCALE GENOMIC DNA]</scope>
</reference>
<feature type="domain" description="AB hydrolase-1" evidence="9">
    <location>
        <begin position="115"/>
        <end position="214"/>
    </location>
</feature>
<dbReference type="Proteomes" id="UP001157006">
    <property type="component" value="Chromosome 1S"/>
</dbReference>
<dbReference type="EMBL" id="OX451735">
    <property type="protein sequence ID" value="CAI8593999.1"/>
    <property type="molecule type" value="Genomic_DNA"/>
</dbReference>
<dbReference type="PIRSF" id="PIRSF000862">
    <property type="entry name" value="Steryl_ester_lip"/>
    <property type="match status" value="1"/>
</dbReference>
<evidence type="ECO:0000256" key="8">
    <source>
        <dbReference type="SAM" id="Phobius"/>
    </source>
</evidence>
<feature type="active site" description="Charge relay system" evidence="7">
    <location>
        <position position="354"/>
    </location>
</feature>
<evidence type="ECO:0000256" key="6">
    <source>
        <dbReference type="PIRNR" id="PIRNR000862"/>
    </source>
</evidence>
<dbReference type="InterPro" id="IPR000073">
    <property type="entry name" value="AB_hydrolase_1"/>
</dbReference>
<dbReference type="SUPFAM" id="SSF53474">
    <property type="entry name" value="alpha/beta-Hydrolases"/>
    <property type="match status" value="1"/>
</dbReference>
<gene>
    <name evidence="11" type="ORF">VFH_I118960</name>
</gene>
<evidence type="ECO:0000256" key="5">
    <source>
        <dbReference type="ARBA" id="ARBA00023180"/>
    </source>
</evidence>
<dbReference type="PANTHER" id="PTHR11005">
    <property type="entry name" value="LYSOSOMAL ACID LIPASE-RELATED"/>
    <property type="match status" value="1"/>
</dbReference>
<keyword evidence="12" id="KW-1185">Reference proteome</keyword>
<accession>A0AAV0Z6V0</accession>
<name>A0AAV0Z6V0_VICFA</name>
<proteinExistence type="inferred from homology"/>
<evidence type="ECO:0000313" key="11">
    <source>
        <dbReference type="EMBL" id="CAI8593999.1"/>
    </source>
</evidence>
<dbReference type="Gene3D" id="3.40.50.1820">
    <property type="entry name" value="alpha/beta hydrolase"/>
    <property type="match status" value="1"/>
</dbReference>
<organism evidence="11 12">
    <name type="scientific">Vicia faba</name>
    <name type="common">Broad bean</name>
    <name type="synonym">Faba vulgaris</name>
    <dbReference type="NCBI Taxonomy" id="3906"/>
    <lineage>
        <taxon>Eukaryota</taxon>
        <taxon>Viridiplantae</taxon>
        <taxon>Streptophyta</taxon>
        <taxon>Embryophyta</taxon>
        <taxon>Tracheophyta</taxon>
        <taxon>Spermatophyta</taxon>
        <taxon>Magnoliopsida</taxon>
        <taxon>eudicotyledons</taxon>
        <taxon>Gunneridae</taxon>
        <taxon>Pentapetalae</taxon>
        <taxon>rosids</taxon>
        <taxon>fabids</taxon>
        <taxon>Fabales</taxon>
        <taxon>Fabaceae</taxon>
        <taxon>Papilionoideae</taxon>
        <taxon>50 kb inversion clade</taxon>
        <taxon>NPAAA clade</taxon>
        <taxon>Hologalegina</taxon>
        <taxon>IRL clade</taxon>
        <taxon>Fabeae</taxon>
        <taxon>Vicia</taxon>
    </lineage>
</organism>
<evidence type="ECO:0000259" key="10">
    <source>
        <dbReference type="Pfam" id="PF04083"/>
    </source>
</evidence>
<feature type="domain" description="Partial AB-hydrolase lipase" evidence="10">
    <location>
        <begin position="49"/>
        <end position="109"/>
    </location>
</feature>
<evidence type="ECO:0000313" key="12">
    <source>
        <dbReference type="Proteomes" id="UP001157006"/>
    </source>
</evidence>